<dbReference type="SUPFAM" id="SSF51621">
    <property type="entry name" value="Phosphoenolpyruvate/pyruvate domain"/>
    <property type="match status" value="1"/>
</dbReference>
<dbReference type="OrthoDB" id="9812123at2"/>
<evidence type="ECO:0000256" key="12">
    <source>
        <dbReference type="ARBA" id="ARBA00023152"/>
    </source>
</evidence>
<comment type="catalytic activity">
    <reaction evidence="15">
        <text>pyruvate + ATP = phosphoenolpyruvate + ADP + H(+)</text>
        <dbReference type="Rhea" id="RHEA:18157"/>
        <dbReference type="ChEBI" id="CHEBI:15361"/>
        <dbReference type="ChEBI" id="CHEBI:15378"/>
        <dbReference type="ChEBI" id="CHEBI:30616"/>
        <dbReference type="ChEBI" id="CHEBI:58702"/>
        <dbReference type="ChEBI" id="CHEBI:456216"/>
        <dbReference type="EC" id="2.7.1.40"/>
    </reaction>
</comment>
<reference evidence="17 18" key="1">
    <citation type="submission" date="2018-05" db="EMBL/GenBank/DDBJ databases">
        <title>Annotation of the Mycoplasma phocidae genome.</title>
        <authorList>
            <person name="Brown D.R."/>
            <person name="Kutish G.F."/>
            <person name="Frasca S.Jr."/>
        </authorList>
    </citation>
    <scope>NUCLEOTIDE SEQUENCE [LARGE SCALE GENOMIC DNA]</scope>
    <source>
        <strain evidence="17 18">105</strain>
    </source>
</reference>
<dbReference type="PRINTS" id="PR01050">
    <property type="entry name" value="PYRUVTKNASE"/>
</dbReference>
<dbReference type="Gene3D" id="2.40.33.10">
    <property type="entry name" value="PK beta-barrel domain-like"/>
    <property type="match status" value="1"/>
</dbReference>
<dbReference type="GO" id="GO:0000287">
    <property type="term" value="F:magnesium ion binding"/>
    <property type="evidence" value="ECO:0007669"/>
    <property type="project" value="UniProtKB-UniRule"/>
</dbReference>
<dbReference type="GO" id="GO:0030955">
    <property type="term" value="F:potassium ion binding"/>
    <property type="evidence" value="ECO:0007669"/>
    <property type="project" value="UniProtKB-UniRule"/>
</dbReference>
<comment type="cofactor">
    <cofactor evidence="2">
        <name>K(+)</name>
        <dbReference type="ChEBI" id="CHEBI:29103"/>
    </cofactor>
</comment>
<evidence type="ECO:0000256" key="8">
    <source>
        <dbReference type="ARBA" id="ARBA00022741"/>
    </source>
</evidence>
<dbReference type="InterPro" id="IPR040442">
    <property type="entry name" value="Pyrv_kinase-like_dom_sf"/>
</dbReference>
<dbReference type="KEGG" id="mpho:DA803_02630"/>
<dbReference type="Pfam" id="PF00224">
    <property type="entry name" value="PK"/>
    <property type="match status" value="1"/>
</dbReference>
<evidence type="ECO:0000256" key="10">
    <source>
        <dbReference type="ARBA" id="ARBA00022840"/>
    </source>
</evidence>
<accession>A0A2Z5IQE4</accession>
<protein>
    <recommendedName>
        <fullName evidence="5 14">Pyruvate kinase</fullName>
        <ecNumber evidence="5 14">2.7.1.40</ecNumber>
    </recommendedName>
</protein>
<comment type="cofactor">
    <cofactor evidence="1">
        <name>Mg(2+)</name>
        <dbReference type="ChEBI" id="CHEBI:18420"/>
    </cofactor>
</comment>
<dbReference type="GO" id="GO:0016301">
    <property type="term" value="F:kinase activity"/>
    <property type="evidence" value="ECO:0007669"/>
    <property type="project" value="UniProtKB-KW"/>
</dbReference>
<dbReference type="Gene3D" id="3.40.1380.20">
    <property type="entry name" value="Pyruvate kinase, C-terminal domain"/>
    <property type="match status" value="1"/>
</dbReference>
<dbReference type="Proteomes" id="UP000252477">
    <property type="component" value="Chromosome"/>
</dbReference>
<evidence type="ECO:0000256" key="5">
    <source>
        <dbReference type="ARBA" id="ARBA00012142"/>
    </source>
</evidence>
<dbReference type="EMBL" id="CP029295">
    <property type="protein sequence ID" value="AXE60965.1"/>
    <property type="molecule type" value="Genomic_DNA"/>
</dbReference>
<dbReference type="InterPro" id="IPR015793">
    <property type="entry name" value="Pyrv_Knase_brl"/>
</dbReference>
<comment type="similarity">
    <text evidence="4 15">Belongs to the pyruvate kinase family.</text>
</comment>
<evidence type="ECO:0000256" key="4">
    <source>
        <dbReference type="ARBA" id="ARBA00008663"/>
    </source>
</evidence>
<evidence type="ECO:0000256" key="1">
    <source>
        <dbReference type="ARBA" id="ARBA00001946"/>
    </source>
</evidence>
<dbReference type="UniPathway" id="UPA00109">
    <property type="reaction ID" value="UER00188"/>
</dbReference>
<dbReference type="InterPro" id="IPR015813">
    <property type="entry name" value="Pyrv/PenolPyrv_kinase-like_dom"/>
</dbReference>
<dbReference type="EC" id="2.7.1.40" evidence="5 14"/>
<evidence type="ECO:0000313" key="18">
    <source>
        <dbReference type="Proteomes" id="UP000252477"/>
    </source>
</evidence>
<dbReference type="InterPro" id="IPR036918">
    <property type="entry name" value="Pyrv_Knase_C_sf"/>
</dbReference>
<sequence>MNFNEQKTKIVATIGPASENYEVMKKIIEAGVSTIRVNFSHGSPETHKNKFETARAISKELDIPISLMLDTKGPEIRIGKMKNDLCYIAPKSILSIKTDEESYKNLIGDEKAISISYRMDKDVKAGNQVLLDDGKLVTVVKEVKPMEVIVETVNGHNLKTNKRVNIPGVDFSIPFLSDKDKEDIKWGAHYKVDYIAASFVNSAKNVMEIRKILDENNGKHIQIISKIESQRAINNIDEIIQASDGIMIARGDLGLEIPYYDVPYYEKRIIRKCRLAGKEVIVATQMLDSMENVPLPTRAEVTDVYFAVEIGADATMLSGETASGKYPYEAVSTMSKIAKRAEKEYYTDPFYAHQIEIVANNPSSRMLIAYEVAKILEKGEYKFTIVLSHSGKLLKEISKYRPNSYIIGVVSDDKLVWSFGVTSSVFCERHSEAVRALIKYNHDAANTILEKYGAKKGDKFIVVDSLNITTHEY</sequence>
<keyword evidence="12 15" id="KW-0324">Glycolysis</keyword>
<keyword evidence="8" id="KW-0547">Nucleotide-binding</keyword>
<dbReference type="GO" id="GO:0004743">
    <property type="term" value="F:pyruvate kinase activity"/>
    <property type="evidence" value="ECO:0007669"/>
    <property type="project" value="UniProtKB-UniRule"/>
</dbReference>
<keyword evidence="11 15" id="KW-0460">Magnesium</keyword>
<evidence type="ECO:0000256" key="9">
    <source>
        <dbReference type="ARBA" id="ARBA00022777"/>
    </source>
</evidence>
<dbReference type="InterPro" id="IPR015806">
    <property type="entry name" value="Pyrv_Knase_insert_dom_sf"/>
</dbReference>
<keyword evidence="9 15" id="KW-0418">Kinase</keyword>
<dbReference type="SUPFAM" id="SSF50800">
    <property type="entry name" value="PK beta-barrel domain-like"/>
    <property type="match status" value="1"/>
</dbReference>
<evidence type="ECO:0000256" key="15">
    <source>
        <dbReference type="RuleBase" id="RU000504"/>
    </source>
</evidence>
<evidence type="ECO:0000313" key="17">
    <source>
        <dbReference type="EMBL" id="AXE60965.1"/>
    </source>
</evidence>
<proteinExistence type="inferred from homology"/>
<evidence type="ECO:0000256" key="14">
    <source>
        <dbReference type="NCBIfam" id="TIGR01064"/>
    </source>
</evidence>
<name>A0A2Z5IQE4_9BACT</name>
<dbReference type="AlphaFoldDB" id="A0A2Z5IQE4"/>
<keyword evidence="18" id="KW-1185">Reference proteome</keyword>
<dbReference type="SUPFAM" id="SSF52935">
    <property type="entry name" value="PK C-terminal domain-like"/>
    <property type="match status" value="1"/>
</dbReference>
<dbReference type="RefSeq" id="WP_114191064.1">
    <property type="nucleotide sequence ID" value="NZ_CP029295.1"/>
</dbReference>
<evidence type="ECO:0000256" key="3">
    <source>
        <dbReference type="ARBA" id="ARBA00004997"/>
    </source>
</evidence>
<dbReference type="GO" id="GO:0005524">
    <property type="term" value="F:ATP binding"/>
    <property type="evidence" value="ECO:0007669"/>
    <property type="project" value="UniProtKB-KW"/>
</dbReference>
<dbReference type="NCBIfam" id="TIGR01064">
    <property type="entry name" value="pyruv_kin"/>
    <property type="match status" value="1"/>
</dbReference>
<dbReference type="InterPro" id="IPR001697">
    <property type="entry name" value="Pyr_Knase"/>
</dbReference>
<feature type="domain" description="Pyruvate kinase barrel" evidence="16">
    <location>
        <begin position="6"/>
        <end position="331"/>
    </location>
</feature>
<keyword evidence="7" id="KW-0479">Metal-binding</keyword>
<dbReference type="PANTHER" id="PTHR11817">
    <property type="entry name" value="PYRUVATE KINASE"/>
    <property type="match status" value="1"/>
</dbReference>
<evidence type="ECO:0000256" key="13">
    <source>
        <dbReference type="ARBA" id="ARBA00023317"/>
    </source>
</evidence>
<organism evidence="17 18">
    <name type="scientific">[Mycoplasma] phocae</name>
    <dbReference type="NCBI Taxonomy" id="142651"/>
    <lineage>
        <taxon>Bacteria</taxon>
        <taxon>Bacillati</taxon>
        <taxon>Mycoplasmatota</taxon>
        <taxon>Mycoplasmoidales</taxon>
        <taxon>Metamycoplasmataceae</taxon>
        <taxon>Metamycoplasma</taxon>
    </lineage>
</organism>
<keyword evidence="6 15" id="KW-0808">Transferase</keyword>
<evidence type="ECO:0000256" key="7">
    <source>
        <dbReference type="ARBA" id="ARBA00022723"/>
    </source>
</evidence>
<keyword evidence="10" id="KW-0067">ATP-binding</keyword>
<dbReference type="Gene3D" id="3.20.20.60">
    <property type="entry name" value="Phosphoenolpyruvate-binding domains"/>
    <property type="match status" value="1"/>
</dbReference>
<comment type="pathway">
    <text evidence="3 15">Carbohydrate degradation; glycolysis; pyruvate from D-glyceraldehyde 3-phosphate: step 5/5.</text>
</comment>
<evidence type="ECO:0000256" key="6">
    <source>
        <dbReference type="ARBA" id="ARBA00022679"/>
    </source>
</evidence>
<evidence type="ECO:0000259" key="16">
    <source>
        <dbReference type="Pfam" id="PF00224"/>
    </source>
</evidence>
<keyword evidence="13 17" id="KW-0670">Pyruvate</keyword>
<evidence type="ECO:0000256" key="11">
    <source>
        <dbReference type="ARBA" id="ARBA00022842"/>
    </source>
</evidence>
<dbReference type="FunFam" id="3.20.20.60:FF:000025">
    <property type="entry name" value="Pyruvate kinase"/>
    <property type="match status" value="1"/>
</dbReference>
<dbReference type="InterPro" id="IPR011037">
    <property type="entry name" value="Pyrv_Knase-like_insert_dom_sf"/>
</dbReference>
<gene>
    <name evidence="17" type="primary">pyk</name>
    <name evidence="17" type="ORF">DA803_02630</name>
</gene>
<evidence type="ECO:0000256" key="2">
    <source>
        <dbReference type="ARBA" id="ARBA00001958"/>
    </source>
</evidence>
<dbReference type="NCBIfam" id="NF004491">
    <property type="entry name" value="PRK05826.1"/>
    <property type="match status" value="1"/>
</dbReference>